<dbReference type="Pfam" id="PF01575">
    <property type="entry name" value="MaoC_dehydratas"/>
    <property type="match status" value="1"/>
</dbReference>
<dbReference type="RefSeq" id="WP_284372656.1">
    <property type="nucleotide sequence ID" value="NZ_BSNJ01000004.1"/>
</dbReference>
<dbReference type="Gene3D" id="3.10.129.10">
    <property type="entry name" value="Hotdog Thioesterase"/>
    <property type="match status" value="1"/>
</dbReference>
<protein>
    <submittedName>
        <fullName evidence="2">Nodulation protein NodN</fullName>
    </submittedName>
</protein>
<evidence type="ECO:0000313" key="2">
    <source>
        <dbReference type="EMBL" id="GLQ21286.1"/>
    </source>
</evidence>
<dbReference type="PANTHER" id="PTHR42993">
    <property type="entry name" value="MAOC-LIKE DEHYDRATASE DOMAIN-CONTAINING PROTEIN"/>
    <property type="match status" value="1"/>
</dbReference>
<dbReference type="EMBL" id="BSNJ01000004">
    <property type="protein sequence ID" value="GLQ21286.1"/>
    <property type="molecule type" value="Genomic_DNA"/>
</dbReference>
<dbReference type="InterPro" id="IPR029069">
    <property type="entry name" value="HotDog_dom_sf"/>
</dbReference>
<evidence type="ECO:0000313" key="3">
    <source>
        <dbReference type="Proteomes" id="UP001161390"/>
    </source>
</evidence>
<dbReference type="InterPro" id="IPR002539">
    <property type="entry name" value="MaoC-like_dom"/>
</dbReference>
<reference evidence="2" key="1">
    <citation type="journal article" date="2014" name="Int. J. Syst. Evol. Microbiol.">
        <title>Complete genome of a new Firmicutes species belonging to the dominant human colonic microbiota ('Ruminococcus bicirculans') reveals two chromosomes and a selective capacity to utilize plant glucans.</title>
        <authorList>
            <consortium name="NISC Comparative Sequencing Program"/>
            <person name="Wegmann U."/>
            <person name="Louis P."/>
            <person name="Goesmann A."/>
            <person name="Henrissat B."/>
            <person name="Duncan S.H."/>
            <person name="Flint H.J."/>
        </authorList>
    </citation>
    <scope>NUCLEOTIDE SEQUENCE</scope>
    <source>
        <strain evidence="2">NBRC 108216</strain>
    </source>
</reference>
<gene>
    <name evidence="2" type="primary">nodN</name>
    <name evidence="2" type="ORF">GCM10007854_22410</name>
</gene>
<dbReference type="PANTHER" id="PTHR42993:SF1">
    <property type="entry name" value="MAOC-LIKE DEHYDRATASE DOMAIN-CONTAINING PROTEIN"/>
    <property type="match status" value="1"/>
</dbReference>
<dbReference type="CDD" id="cd03450">
    <property type="entry name" value="NodN"/>
    <property type="match status" value="1"/>
</dbReference>
<evidence type="ECO:0000259" key="1">
    <source>
        <dbReference type="Pfam" id="PF01575"/>
    </source>
</evidence>
<reference evidence="2" key="2">
    <citation type="submission" date="2023-01" db="EMBL/GenBank/DDBJ databases">
        <title>Draft genome sequence of Algimonas porphyrae strain NBRC 108216.</title>
        <authorList>
            <person name="Sun Q."/>
            <person name="Mori K."/>
        </authorList>
    </citation>
    <scope>NUCLEOTIDE SEQUENCE</scope>
    <source>
        <strain evidence="2">NBRC 108216</strain>
    </source>
</reference>
<sequence length="159" mass="17530">MAETKLETLQALVGTTFSPSDWILVDQDMITNFGNLTLDPDPYHQSPDWAAKHSPFGAPIAYGFLTVSLLSHLQRSAFVNSMATENSSIGEIGMPLNYGFDRLRMIQPVRAGQSIRGVFSLKSVTEKPGRGVLMTVSSTVEIQKEDRPAMIADWLFIVP</sequence>
<keyword evidence="3" id="KW-1185">Reference proteome</keyword>
<dbReference type="InterPro" id="IPR039375">
    <property type="entry name" value="NodN-like"/>
</dbReference>
<dbReference type="Proteomes" id="UP001161390">
    <property type="component" value="Unassembled WGS sequence"/>
</dbReference>
<comment type="caution">
    <text evidence="2">The sequence shown here is derived from an EMBL/GenBank/DDBJ whole genome shotgun (WGS) entry which is preliminary data.</text>
</comment>
<feature type="domain" description="MaoC-like" evidence="1">
    <location>
        <begin position="10"/>
        <end position="128"/>
    </location>
</feature>
<accession>A0ABQ5V1G0</accession>
<dbReference type="SUPFAM" id="SSF54637">
    <property type="entry name" value="Thioesterase/thiol ester dehydrase-isomerase"/>
    <property type="match status" value="1"/>
</dbReference>
<organism evidence="2 3">
    <name type="scientific">Algimonas porphyrae</name>
    <dbReference type="NCBI Taxonomy" id="1128113"/>
    <lineage>
        <taxon>Bacteria</taxon>
        <taxon>Pseudomonadati</taxon>
        <taxon>Pseudomonadota</taxon>
        <taxon>Alphaproteobacteria</taxon>
        <taxon>Maricaulales</taxon>
        <taxon>Robiginitomaculaceae</taxon>
        <taxon>Algimonas</taxon>
    </lineage>
</organism>
<proteinExistence type="predicted"/>
<name>A0ABQ5V1G0_9PROT</name>